<keyword evidence="2" id="KW-1185">Reference proteome</keyword>
<evidence type="ECO:0000313" key="2">
    <source>
        <dbReference type="Proteomes" id="UP000272942"/>
    </source>
</evidence>
<protein>
    <submittedName>
        <fullName evidence="1">Uncharacterized protein</fullName>
    </submittedName>
</protein>
<sequence length="169" mass="19047">MIWIPYKVVSVWMWTSVPDRNYVSSVLVWVAYVPIDRETTPVSVTQAIPVLTVTLHVHVAFGHLEIAREISPLNANHVLVLARLACTRFNLAVPGQTGFVKLVVHCAFPRNSNSHLAKPRAIASVNVSLAWVKHSILLLYSRTQLFITDHYSLCPMPSLIHQTCLNHHR</sequence>
<gene>
    <name evidence="1" type="ORF">ECPE_LOCUS17272</name>
</gene>
<proteinExistence type="predicted"/>
<evidence type="ECO:0000313" key="1">
    <source>
        <dbReference type="EMBL" id="VDP94561.1"/>
    </source>
</evidence>
<name>A0A3P8HJN8_9TREM</name>
<reference evidence="1 2" key="1">
    <citation type="submission" date="2018-11" db="EMBL/GenBank/DDBJ databases">
        <authorList>
            <consortium name="Pathogen Informatics"/>
        </authorList>
    </citation>
    <scope>NUCLEOTIDE SEQUENCE [LARGE SCALE GENOMIC DNA]</scope>
    <source>
        <strain evidence="1 2">Egypt</strain>
    </source>
</reference>
<dbReference type="Proteomes" id="UP000272942">
    <property type="component" value="Unassembled WGS sequence"/>
</dbReference>
<dbReference type="EMBL" id="UZAN01068373">
    <property type="protein sequence ID" value="VDP94561.1"/>
    <property type="molecule type" value="Genomic_DNA"/>
</dbReference>
<accession>A0A3P8HJN8</accession>
<organism evidence="1 2">
    <name type="scientific">Echinostoma caproni</name>
    <dbReference type="NCBI Taxonomy" id="27848"/>
    <lineage>
        <taxon>Eukaryota</taxon>
        <taxon>Metazoa</taxon>
        <taxon>Spiralia</taxon>
        <taxon>Lophotrochozoa</taxon>
        <taxon>Platyhelminthes</taxon>
        <taxon>Trematoda</taxon>
        <taxon>Digenea</taxon>
        <taxon>Plagiorchiida</taxon>
        <taxon>Echinostomata</taxon>
        <taxon>Echinostomatoidea</taxon>
        <taxon>Echinostomatidae</taxon>
        <taxon>Echinostoma</taxon>
    </lineage>
</organism>
<dbReference type="AlphaFoldDB" id="A0A3P8HJN8"/>